<evidence type="ECO:0000313" key="13">
    <source>
        <dbReference type="Proteomes" id="UP000830835"/>
    </source>
</evidence>
<dbReference type="PRINTS" id="PR00371">
    <property type="entry name" value="FPNCR"/>
</dbReference>
<dbReference type="PIRSF" id="PIRSF000361">
    <property type="entry name" value="Frd-NADP+_RD"/>
    <property type="match status" value="1"/>
</dbReference>
<accession>A0ABT0CBJ1</accession>
<dbReference type="PROSITE" id="PS51384">
    <property type="entry name" value="FAD_FR"/>
    <property type="match status" value="1"/>
</dbReference>
<dbReference type="InterPro" id="IPR017938">
    <property type="entry name" value="Riboflavin_synthase-like_b-brl"/>
</dbReference>
<dbReference type="CDD" id="cd06208">
    <property type="entry name" value="CYPOR_like_FNR"/>
    <property type="match status" value="1"/>
</dbReference>
<reference evidence="12" key="1">
    <citation type="submission" date="2021-02" db="EMBL/GenBank/DDBJ databases">
        <title>The CRISPR/cas machinery reduction and long-range gene transfer in the hot spring cyanobacterium Synechococcus.</title>
        <authorList>
            <person name="Dvorak P."/>
            <person name="Jahodarova E."/>
            <person name="Hasler P."/>
            <person name="Poulickova A."/>
        </authorList>
    </citation>
    <scope>NUCLEOTIDE SEQUENCE</scope>
    <source>
        <strain evidence="12">Rupite</strain>
    </source>
</reference>
<evidence type="ECO:0000313" key="12">
    <source>
        <dbReference type="EMBL" id="MCJ2543159.1"/>
    </source>
</evidence>
<sequence>MVASAEKQEIVVNLYRPNAPMIGQCVETYSIVGEGAPGLTKHIVLSLPDPRYKYLEGQSVGIIPPGEDAKGKPHKPRLYSIASTRFGDDGQGRTVSLSVKRAEHVDKDTGEPGVGVCSGFLTDLKAGDEVMITGPSGKTFLLPEDETANLILIATGTGIAPFRAFIKHLFEEDPNYQGNIWLFFGVPTSSTLLYQGDLEAWKAQYGDRFRVDYAISREQQTADGKKMYVQNRMAEYGSELWEMLQKPNTYTYICGLKGMEDGINSFMAPLAEQAGQDWSKFQKELKRADRWHEETY</sequence>
<dbReference type="SUPFAM" id="SSF63380">
    <property type="entry name" value="Riboflavin synthase domain-like"/>
    <property type="match status" value="1"/>
</dbReference>
<evidence type="ECO:0000256" key="2">
    <source>
        <dbReference type="ARBA" id="ARBA00008312"/>
    </source>
</evidence>
<feature type="domain" description="FAD-binding FR-type" evidence="11">
    <location>
        <begin position="18"/>
        <end position="142"/>
    </location>
</feature>
<organism evidence="12 13">
    <name type="scientific">Thermostichus vulcanus str. 'Rupite'</name>
    <dbReference type="NCBI Taxonomy" id="2813851"/>
    <lineage>
        <taxon>Bacteria</taxon>
        <taxon>Bacillati</taxon>
        <taxon>Cyanobacteriota</taxon>
        <taxon>Cyanophyceae</taxon>
        <taxon>Thermostichales</taxon>
        <taxon>Thermostichaceae</taxon>
        <taxon>Thermostichus</taxon>
    </lineage>
</organism>
<dbReference type="InterPro" id="IPR039261">
    <property type="entry name" value="FNR_nucleotide-bd"/>
</dbReference>
<dbReference type="Gene3D" id="2.40.30.10">
    <property type="entry name" value="Translation factors"/>
    <property type="match status" value="1"/>
</dbReference>
<dbReference type="PANTHER" id="PTHR43314">
    <property type="match status" value="1"/>
</dbReference>
<dbReference type="InterPro" id="IPR001709">
    <property type="entry name" value="Flavoprot_Pyr_Nucl_cyt_Rdtase"/>
</dbReference>
<comment type="caution">
    <text evidence="12">The sequence shown here is derived from an EMBL/GenBank/DDBJ whole genome shotgun (WGS) entry which is preliminary data.</text>
</comment>
<comment type="catalytic activity">
    <reaction evidence="9 10">
        <text>2 reduced [2Fe-2S]-[ferredoxin] + NADP(+) + H(+) = 2 oxidized [2Fe-2S]-[ferredoxin] + NADPH</text>
        <dbReference type="Rhea" id="RHEA:20125"/>
        <dbReference type="Rhea" id="RHEA-COMP:10000"/>
        <dbReference type="Rhea" id="RHEA-COMP:10001"/>
        <dbReference type="ChEBI" id="CHEBI:15378"/>
        <dbReference type="ChEBI" id="CHEBI:33737"/>
        <dbReference type="ChEBI" id="CHEBI:33738"/>
        <dbReference type="ChEBI" id="CHEBI:57783"/>
        <dbReference type="ChEBI" id="CHEBI:58349"/>
        <dbReference type="EC" id="1.18.1.2"/>
    </reaction>
</comment>
<keyword evidence="6 10" id="KW-0274">FAD</keyword>
<dbReference type="InterPro" id="IPR015701">
    <property type="entry name" value="FNR"/>
</dbReference>
<dbReference type="InterPro" id="IPR017927">
    <property type="entry name" value="FAD-bd_FR_type"/>
</dbReference>
<comment type="cofactor">
    <cofactor evidence="1">
        <name>FAD</name>
        <dbReference type="ChEBI" id="CHEBI:57692"/>
    </cofactor>
</comment>
<dbReference type="Proteomes" id="UP000830835">
    <property type="component" value="Unassembled WGS sequence"/>
</dbReference>
<dbReference type="RefSeq" id="WP_244350437.1">
    <property type="nucleotide sequence ID" value="NZ_JAFIRA010000022.1"/>
</dbReference>
<keyword evidence="7 10" id="KW-0521">NADP</keyword>
<keyword evidence="13" id="KW-1185">Reference proteome</keyword>
<evidence type="ECO:0000256" key="7">
    <source>
        <dbReference type="ARBA" id="ARBA00022857"/>
    </source>
</evidence>
<dbReference type="InterPro" id="IPR001433">
    <property type="entry name" value="OxRdtase_FAD/NAD-bd"/>
</dbReference>
<evidence type="ECO:0000256" key="5">
    <source>
        <dbReference type="ARBA" id="ARBA00022630"/>
    </source>
</evidence>
<dbReference type="Gene3D" id="3.40.50.80">
    <property type="entry name" value="Nucleotide-binding domain of ferredoxin-NADP reductase (FNR) module"/>
    <property type="match status" value="1"/>
</dbReference>
<evidence type="ECO:0000256" key="4">
    <source>
        <dbReference type="ARBA" id="ARBA00013903"/>
    </source>
</evidence>
<dbReference type="Pfam" id="PF00175">
    <property type="entry name" value="NAD_binding_1"/>
    <property type="match status" value="1"/>
</dbReference>
<evidence type="ECO:0000259" key="11">
    <source>
        <dbReference type="PROSITE" id="PS51384"/>
    </source>
</evidence>
<evidence type="ECO:0000256" key="3">
    <source>
        <dbReference type="ARBA" id="ARBA00013223"/>
    </source>
</evidence>
<evidence type="ECO:0000256" key="8">
    <source>
        <dbReference type="ARBA" id="ARBA00023002"/>
    </source>
</evidence>
<dbReference type="EMBL" id="JAFIRA010000022">
    <property type="protein sequence ID" value="MCJ2543159.1"/>
    <property type="molecule type" value="Genomic_DNA"/>
</dbReference>
<dbReference type="EC" id="1.18.1.2" evidence="3 10"/>
<keyword evidence="5 10" id="KW-0285">Flavoprotein</keyword>
<evidence type="ECO:0000256" key="10">
    <source>
        <dbReference type="PIRNR" id="PIRNR000361"/>
    </source>
</evidence>
<evidence type="ECO:0000256" key="6">
    <source>
        <dbReference type="ARBA" id="ARBA00022827"/>
    </source>
</evidence>
<dbReference type="PIRSF" id="PIRSF501178">
    <property type="entry name" value="FNR-PetH"/>
    <property type="match status" value="1"/>
</dbReference>
<protein>
    <recommendedName>
        <fullName evidence="4 10">Ferredoxin--NADP reductase</fullName>
        <shortName evidence="10">FNR</shortName>
        <ecNumber evidence="3 10">1.18.1.2</ecNumber>
    </recommendedName>
</protein>
<name>A0ABT0CBJ1_THEVL</name>
<evidence type="ECO:0000256" key="1">
    <source>
        <dbReference type="ARBA" id="ARBA00001974"/>
    </source>
</evidence>
<proteinExistence type="inferred from homology"/>
<dbReference type="InterPro" id="IPR035442">
    <property type="entry name" value="FNR_plant_Cyanobacteria"/>
</dbReference>
<dbReference type="SUPFAM" id="SSF52343">
    <property type="entry name" value="Ferredoxin reductase-like, C-terminal NADP-linked domain"/>
    <property type="match status" value="1"/>
</dbReference>
<evidence type="ECO:0000256" key="9">
    <source>
        <dbReference type="ARBA" id="ARBA00047776"/>
    </source>
</evidence>
<gene>
    <name evidence="12" type="ORF">JX360_09610</name>
</gene>
<comment type="similarity">
    <text evidence="2 10">Belongs to the ferredoxin--NADP reductase type 1 family.</text>
</comment>
<keyword evidence="8 10" id="KW-0560">Oxidoreductase</keyword>